<organism evidence="4 5">
    <name type="scientific">Vibrio vulnificus</name>
    <dbReference type="NCBI Taxonomy" id="672"/>
    <lineage>
        <taxon>Bacteria</taxon>
        <taxon>Pseudomonadati</taxon>
        <taxon>Pseudomonadota</taxon>
        <taxon>Gammaproteobacteria</taxon>
        <taxon>Vibrionales</taxon>
        <taxon>Vibrionaceae</taxon>
        <taxon>Vibrio</taxon>
    </lineage>
</organism>
<dbReference type="EMBL" id="JAFKOQ010000007">
    <property type="protein sequence ID" value="MBN8122587.1"/>
    <property type="molecule type" value="Genomic_DNA"/>
</dbReference>
<proteinExistence type="inferred from homology"/>
<comment type="similarity">
    <text evidence="1">Belongs to the UPF0319 family.</text>
</comment>
<keyword evidence="2 3" id="KW-0732">Signal</keyword>
<name>A0AAW4HF01_VIBVL</name>
<evidence type="ECO:0000256" key="2">
    <source>
        <dbReference type="ARBA" id="ARBA00022729"/>
    </source>
</evidence>
<dbReference type="PANTHER" id="PTHR38108:SF1">
    <property type="entry name" value="UPF0319 PROTEIN YCCT"/>
    <property type="match status" value="1"/>
</dbReference>
<gene>
    <name evidence="4" type="ORF">J0J18_12655</name>
</gene>
<dbReference type="RefSeq" id="WP_045609364.1">
    <property type="nucleotide sequence ID" value="NZ_JAERHH010000017.1"/>
</dbReference>
<dbReference type="AlphaFoldDB" id="A0AAW4HF01"/>
<protein>
    <submittedName>
        <fullName evidence="4">DUF2057 domain-containing protein</fullName>
    </submittedName>
</protein>
<evidence type="ECO:0000256" key="3">
    <source>
        <dbReference type="SAM" id="SignalP"/>
    </source>
</evidence>
<dbReference type="Proteomes" id="UP000664056">
    <property type="component" value="Unassembled WGS sequence"/>
</dbReference>
<evidence type="ECO:0000256" key="1">
    <source>
        <dbReference type="ARBA" id="ARBA00008490"/>
    </source>
</evidence>
<evidence type="ECO:0000313" key="5">
    <source>
        <dbReference type="Proteomes" id="UP000664056"/>
    </source>
</evidence>
<accession>A0AAW4HF01</accession>
<sequence length="207" mass="23099">MYIRMASVAFGLMLSFTSNAAVLTSEQGVSVLFINGQQAESKIGENQIAPGKNQILVRMDKKVGRGSSAEVFTSDPYVLEFSIESEANVKLYHPKARSHQEAEAAFSKREPEWLIKQSGESIPYTIEKLQGREGFLPYGDLEGLLAKHNEQAGMTVIDKIQQSEVASNTNTSANVKHGSALTQLQHWYKQASTEERKAFRKWMVDQE</sequence>
<dbReference type="InterPro" id="IPR018635">
    <property type="entry name" value="UPF0319"/>
</dbReference>
<dbReference type="Pfam" id="PF09829">
    <property type="entry name" value="DUF2057"/>
    <property type="match status" value="1"/>
</dbReference>
<comment type="caution">
    <text evidence="4">The sequence shown here is derived from an EMBL/GenBank/DDBJ whole genome shotgun (WGS) entry which is preliminary data.</text>
</comment>
<dbReference type="PANTHER" id="PTHR38108">
    <property type="entry name" value="UPF0319 PROTEIN YCCT"/>
    <property type="match status" value="1"/>
</dbReference>
<feature type="signal peptide" evidence="3">
    <location>
        <begin position="1"/>
        <end position="20"/>
    </location>
</feature>
<feature type="chain" id="PRO_5043408547" evidence="3">
    <location>
        <begin position="21"/>
        <end position="207"/>
    </location>
</feature>
<reference evidence="4" key="1">
    <citation type="submission" date="2021-03" db="EMBL/GenBank/DDBJ databases">
        <title>Study of the foodborne Vibrio vulnificus isolates from China.</title>
        <authorList>
            <person name="Zheng Z."/>
            <person name="Ye L."/>
        </authorList>
    </citation>
    <scope>NUCLEOTIDE SEQUENCE</scope>
    <source>
        <strain evidence="4">Vv1582</strain>
    </source>
</reference>
<evidence type="ECO:0000313" key="4">
    <source>
        <dbReference type="EMBL" id="MBN8122587.1"/>
    </source>
</evidence>